<keyword evidence="1" id="KW-0472">Membrane</keyword>
<protein>
    <submittedName>
        <fullName evidence="2">Uncharacterized protein</fullName>
    </submittedName>
</protein>
<evidence type="ECO:0000313" key="3">
    <source>
        <dbReference type="Proteomes" id="UP001366503"/>
    </source>
</evidence>
<feature type="transmembrane region" description="Helical" evidence="1">
    <location>
        <begin position="18"/>
        <end position="41"/>
    </location>
</feature>
<evidence type="ECO:0000256" key="1">
    <source>
        <dbReference type="SAM" id="Phobius"/>
    </source>
</evidence>
<keyword evidence="1" id="KW-1133">Transmembrane helix</keyword>
<evidence type="ECO:0000313" key="2">
    <source>
        <dbReference type="EMBL" id="MEI9403669.1"/>
    </source>
</evidence>
<organism evidence="2 3">
    <name type="scientific">Mesorhizobium argentiipisi</name>
    <dbReference type="NCBI Taxonomy" id="3015175"/>
    <lineage>
        <taxon>Bacteria</taxon>
        <taxon>Pseudomonadati</taxon>
        <taxon>Pseudomonadota</taxon>
        <taxon>Alphaproteobacteria</taxon>
        <taxon>Hyphomicrobiales</taxon>
        <taxon>Phyllobacteriaceae</taxon>
        <taxon>Mesorhizobium</taxon>
    </lineage>
</organism>
<sequence>MAAAVADMVRSVGPDENMLISIVLWLLAGLLAAVVLVVLAVTLATWRIAAKAEELVPACGKFIEVDGTASTMWKKARAGRSSSCTGSALNSTISAARCSDASVLVTI</sequence>
<proteinExistence type="predicted"/>
<dbReference type="EMBL" id="JAPYKO010000010">
    <property type="protein sequence ID" value="MEI9403669.1"/>
    <property type="molecule type" value="Genomic_DNA"/>
</dbReference>
<accession>A0ABU8KFT3</accession>
<dbReference type="Proteomes" id="UP001366503">
    <property type="component" value="Unassembled WGS sequence"/>
</dbReference>
<dbReference type="RefSeq" id="WP_337094034.1">
    <property type="nucleotide sequence ID" value="NZ_JAPYKO010000010.1"/>
</dbReference>
<gene>
    <name evidence="2" type="ORF">O7A05_16050</name>
</gene>
<reference evidence="2 3" key="1">
    <citation type="submission" date="2022-12" db="EMBL/GenBank/DDBJ databases">
        <authorList>
            <person name="Muema E."/>
        </authorList>
    </citation>
    <scope>NUCLEOTIDE SEQUENCE [LARGE SCALE GENOMIC DNA]</scope>
    <source>
        <strain evidence="3">1330</strain>
    </source>
</reference>
<keyword evidence="1" id="KW-0812">Transmembrane</keyword>
<comment type="caution">
    <text evidence="2">The sequence shown here is derived from an EMBL/GenBank/DDBJ whole genome shotgun (WGS) entry which is preliminary data.</text>
</comment>
<name>A0ABU8KFT3_9HYPH</name>
<keyword evidence="3" id="KW-1185">Reference proteome</keyword>